<dbReference type="AlphaFoldDB" id="A0A2Z4FKG9"/>
<dbReference type="InterPro" id="IPR020103">
    <property type="entry name" value="PsdUridine_synth_cat_dom_sf"/>
</dbReference>
<dbReference type="PROSITE" id="PS50889">
    <property type="entry name" value="S4"/>
    <property type="match status" value="1"/>
</dbReference>
<dbReference type="EMBL" id="CP030032">
    <property type="protein sequence ID" value="AWV89453.1"/>
    <property type="molecule type" value="Genomic_DNA"/>
</dbReference>
<dbReference type="CDD" id="cd02869">
    <property type="entry name" value="PseudoU_synth_RluA_like"/>
    <property type="match status" value="1"/>
</dbReference>
<evidence type="ECO:0000256" key="2">
    <source>
        <dbReference type="ARBA" id="ARBA00023235"/>
    </source>
</evidence>
<dbReference type="Proteomes" id="UP000249799">
    <property type="component" value="Chromosome"/>
</dbReference>
<dbReference type="PANTHER" id="PTHR21600:SF87">
    <property type="entry name" value="RNA PSEUDOURIDYLATE SYNTHASE DOMAIN-CONTAINING PROTEIN 1"/>
    <property type="match status" value="1"/>
</dbReference>
<dbReference type="InterPro" id="IPR006145">
    <property type="entry name" value="PsdUridine_synth_RsuA/RluA"/>
</dbReference>
<evidence type="ECO:0000313" key="4">
    <source>
        <dbReference type="Proteomes" id="UP000249799"/>
    </source>
</evidence>
<proteinExistence type="inferred from homology"/>
<accession>A0A2Z4FKG9</accession>
<organism evidence="3 4">
    <name type="scientific">Bradymonas sediminis</name>
    <dbReference type="NCBI Taxonomy" id="1548548"/>
    <lineage>
        <taxon>Bacteria</taxon>
        <taxon>Deltaproteobacteria</taxon>
        <taxon>Bradymonadales</taxon>
        <taxon>Bradymonadaceae</taxon>
        <taxon>Bradymonas</taxon>
    </lineage>
</organism>
<dbReference type="PROSITE" id="PS01129">
    <property type="entry name" value="PSI_RLU"/>
    <property type="match status" value="1"/>
</dbReference>
<sequence>MAEQEEKNLGELITENVRERHYDVDGNNNGWRLDRFLTQCMPRVSRSLAGRIARDGDVQVIPRRKVKAGTRLRTGDVVIVRQQLDPERVQDAQVEIIHHDDALIVVGKPSGMLVHESSSVRLNTVQMYLERQGLEDAEPVHRLDRETSGVLICAARRDCVPTLRGLFATAHPQKIYRALVLDPDEVWQVGESRWIDTPLGSDTTSRMDVRMGVGDLEARTHVEVLGRLDHAFGPMADLRVRIETGRQHQIRIHLALQGTPIAGDKLYGQTDEFFMAITSNPRDPELLAQLAFDRHALHAWKLIMPHPDSGEMMEFEAALPDIWGA</sequence>
<gene>
    <name evidence="3" type="ORF">DN745_08920</name>
</gene>
<name>A0A2Z4FKG9_9DELT</name>
<keyword evidence="4" id="KW-1185">Reference proteome</keyword>
<reference evidence="3 4" key="1">
    <citation type="submission" date="2018-06" db="EMBL/GenBank/DDBJ databases">
        <title>Lujinxingia sediminis gen. nov. sp. nov., a new facultative anaerobic member of the class Deltaproteobacteria, and proposal of Lujinxingaceae fam. nov.</title>
        <authorList>
            <person name="Guo L.-Y."/>
            <person name="Li C.-M."/>
            <person name="Wang S."/>
            <person name="Du Z.-J."/>
        </authorList>
    </citation>
    <scope>NUCLEOTIDE SEQUENCE [LARGE SCALE GENOMIC DNA]</scope>
    <source>
        <strain evidence="3 4">FA350</strain>
    </source>
</reference>
<comment type="similarity">
    <text evidence="1">Belongs to the pseudouridine synthase RluA family.</text>
</comment>
<evidence type="ECO:0000313" key="3">
    <source>
        <dbReference type="EMBL" id="AWV89453.1"/>
    </source>
</evidence>
<dbReference type="PANTHER" id="PTHR21600">
    <property type="entry name" value="MITOCHONDRIAL RNA PSEUDOURIDINE SYNTHASE"/>
    <property type="match status" value="1"/>
</dbReference>
<dbReference type="Gene3D" id="3.10.290.10">
    <property type="entry name" value="RNA-binding S4 domain"/>
    <property type="match status" value="1"/>
</dbReference>
<dbReference type="GO" id="GO:0000455">
    <property type="term" value="P:enzyme-directed rRNA pseudouridine synthesis"/>
    <property type="evidence" value="ECO:0007669"/>
    <property type="project" value="TreeGrafter"/>
</dbReference>
<evidence type="ECO:0000256" key="1">
    <source>
        <dbReference type="ARBA" id="ARBA00010876"/>
    </source>
</evidence>
<dbReference type="GO" id="GO:0009982">
    <property type="term" value="F:pseudouridine synthase activity"/>
    <property type="evidence" value="ECO:0007669"/>
    <property type="project" value="InterPro"/>
</dbReference>
<dbReference type="GO" id="GO:0003723">
    <property type="term" value="F:RNA binding"/>
    <property type="evidence" value="ECO:0007669"/>
    <property type="project" value="InterPro"/>
</dbReference>
<dbReference type="Gene3D" id="3.30.2350.10">
    <property type="entry name" value="Pseudouridine synthase"/>
    <property type="match status" value="1"/>
</dbReference>
<dbReference type="InterPro" id="IPR036986">
    <property type="entry name" value="S4_RNA-bd_sf"/>
</dbReference>
<dbReference type="CDD" id="cd00165">
    <property type="entry name" value="S4"/>
    <property type="match status" value="1"/>
</dbReference>
<protein>
    <submittedName>
        <fullName evidence="3">Uncharacterized protein</fullName>
    </submittedName>
</protein>
<dbReference type="KEGG" id="bsed:DN745_08920"/>
<dbReference type="SUPFAM" id="SSF55174">
    <property type="entry name" value="Alpha-L RNA-binding motif"/>
    <property type="match status" value="1"/>
</dbReference>
<dbReference type="RefSeq" id="WP_111334086.1">
    <property type="nucleotide sequence ID" value="NZ_CP030032.1"/>
</dbReference>
<dbReference type="SUPFAM" id="SSF55120">
    <property type="entry name" value="Pseudouridine synthase"/>
    <property type="match status" value="1"/>
</dbReference>
<dbReference type="OrthoDB" id="128480at2"/>
<keyword evidence="2" id="KW-0413">Isomerase</keyword>
<dbReference type="InterPro" id="IPR050188">
    <property type="entry name" value="RluA_PseudoU_synthase"/>
</dbReference>
<dbReference type="Pfam" id="PF00849">
    <property type="entry name" value="PseudoU_synth_2"/>
    <property type="match status" value="1"/>
</dbReference>
<dbReference type="InterPro" id="IPR006224">
    <property type="entry name" value="PsdUridine_synth_RluA-like_CS"/>
</dbReference>
<dbReference type="GO" id="GO:0140098">
    <property type="term" value="F:catalytic activity, acting on RNA"/>
    <property type="evidence" value="ECO:0007669"/>
    <property type="project" value="UniProtKB-ARBA"/>
</dbReference>